<dbReference type="Pfam" id="PF01565">
    <property type="entry name" value="FAD_binding_4"/>
    <property type="match status" value="1"/>
</dbReference>
<name>A0A1M4V0F3_9FIRM</name>
<comment type="catalytic activity">
    <reaction evidence="15 16">
        <text>UDP-N-acetyl-alpha-D-muramate + NADP(+) = UDP-N-acetyl-3-O-(1-carboxyvinyl)-alpha-D-glucosamine + NADPH + H(+)</text>
        <dbReference type="Rhea" id="RHEA:12248"/>
        <dbReference type="ChEBI" id="CHEBI:15378"/>
        <dbReference type="ChEBI" id="CHEBI:57783"/>
        <dbReference type="ChEBI" id="CHEBI:58349"/>
        <dbReference type="ChEBI" id="CHEBI:68483"/>
        <dbReference type="ChEBI" id="CHEBI:70757"/>
        <dbReference type="EC" id="1.3.1.98"/>
    </reaction>
</comment>
<dbReference type="GO" id="GO:0005829">
    <property type="term" value="C:cytosol"/>
    <property type="evidence" value="ECO:0007669"/>
    <property type="project" value="TreeGrafter"/>
</dbReference>
<dbReference type="NCBIfam" id="TIGR00179">
    <property type="entry name" value="murB"/>
    <property type="match status" value="1"/>
</dbReference>
<dbReference type="EC" id="1.3.1.98" evidence="16"/>
<dbReference type="GO" id="GO:0009252">
    <property type="term" value="P:peptidoglycan biosynthetic process"/>
    <property type="evidence" value="ECO:0007669"/>
    <property type="project" value="UniProtKB-UniRule"/>
</dbReference>
<dbReference type="RefSeq" id="WP_072974451.1">
    <property type="nucleotide sequence ID" value="NZ_FQTY01000004.1"/>
</dbReference>
<dbReference type="InterPro" id="IPR036318">
    <property type="entry name" value="FAD-bd_PCMH-like_sf"/>
</dbReference>
<dbReference type="Gene3D" id="3.30.465.10">
    <property type="match status" value="1"/>
</dbReference>
<dbReference type="GeneID" id="90995652"/>
<keyword evidence="19" id="KW-1185">Reference proteome</keyword>
<evidence type="ECO:0000256" key="6">
    <source>
        <dbReference type="ARBA" id="ARBA00022618"/>
    </source>
</evidence>
<comment type="subcellular location">
    <subcellularLocation>
        <location evidence="3 16">Cytoplasm</location>
    </subcellularLocation>
</comment>
<proteinExistence type="inferred from homology"/>
<keyword evidence="8 16" id="KW-0274">FAD</keyword>
<evidence type="ECO:0000256" key="11">
    <source>
        <dbReference type="ARBA" id="ARBA00022984"/>
    </source>
</evidence>
<sequence>MKKEEIQKLFKNKSFSKILLDEPMKNHTTFKIGGPADLMVIPSSEEELIKAIKLSRENNIDFLIMGNGSNLLIKDGGIRGVVIKINEGFNGIKVDNTTIYCQAGALLSTISKTALKHSLKNLEFASGIPGTIGGAITMNAGAYGGEMKDVVTTVRVLDKNNEIKEYTNAEMNFRYRNSRVWDEGLIVLSVELGLEKGNYSTIEEIMKDLTYKRTSKQPLELPSGGSTFKRPEGFFAGKLIEDAGLRGLRHRGAQVSEKHCGFVVNAENATCKDVLYLISVIQKVVKDKFNVELETEIKLLGED</sequence>
<dbReference type="Gene3D" id="3.30.43.10">
    <property type="entry name" value="Uridine Diphospho-n-acetylenolpyruvylglucosamine Reductase, domain 2"/>
    <property type="match status" value="1"/>
</dbReference>
<evidence type="ECO:0000256" key="9">
    <source>
        <dbReference type="ARBA" id="ARBA00022857"/>
    </source>
</evidence>
<keyword evidence="5 16" id="KW-0963">Cytoplasm</keyword>
<dbReference type="InterPro" id="IPR016166">
    <property type="entry name" value="FAD-bd_PCMH"/>
</dbReference>
<dbReference type="Proteomes" id="UP000184114">
    <property type="component" value="Unassembled WGS sequence"/>
</dbReference>
<gene>
    <name evidence="16" type="primary">murB</name>
    <name evidence="18" type="ORF">SAMN02745784_01286</name>
</gene>
<feature type="domain" description="FAD-binding PCMH-type" evidence="17">
    <location>
        <begin position="32"/>
        <end position="197"/>
    </location>
</feature>
<feature type="active site" description="Proton donor" evidence="16">
    <location>
        <position position="226"/>
    </location>
</feature>
<dbReference type="GO" id="GO:0008360">
    <property type="term" value="P:regulation of cell shape"/>
    <property type="evidence" value="ECO:0007669"/>
    <property type="project" value="UniProtKB-KW"/>
</dbReference>
<dbReference type="InterPro" id="IPR006094">
    <property type="entry name" value="Oxid_FAD_bind_N"/>
</dbReference>
<evidence type="ECO:0000256" key="5">
    <source>
        <dbReference type="ARBA" id="ARBA00022490"/>
    </source>
</evidence>
<dbReference type="EMBL" id="FQTY01000004">
    <property type="protein sequence ID" value="SHE62446.1"/>
    <property type="molecule type" value="Genomic_DNA"/>
</dbReference>
<comment type="cofactor">
    <cofactor evidence="1 16">
        <name>FAD</name>
        <dbReference type="ChEBI" id="CHEBI:57692"/>
    </cofactor>
</comment>
<feature type="active site" evidence="16">
    <location>
        <position position="176"/>
    </location>
</feature>
<evidence type="ECO:0000256" key="15">
    <source>
        <dbReference type="ARBA" id="ARBA00048914"/>
    </source>
</evidence>
<evidence type="ECO:0000256" key="7">
    <source>
        <dbReference type="ARBA" id="ARBA00022630"/>
    </source>
</evidence>
<evidence type="ECO:0000256" key="16">
    <source>
        <dbReference type="HAMAP-Rule" id="MF_00037"/>
    </source>
</evidence>
<evidence type="ECO:0000256" key="8">
    <source>
        <dbReference type="ARBA" id="ARBA00022827"/>
    </source>
</evidence>
<reference evidence="19" key="1">
    <citation type="submission" date="2016-11" db="EMBL/GenBank/DDBJ databases">
        <authorList>
            <person name="Varghese N."/>
            <person name="Submissions S."/>
        </authorList>
    </citation>
    <scope>NUCLEOTIDE SEQUENCE [LARGE SCALE GENOMIC DNA]</scope>
    <source>
        <strain evidence="19">DSM 18095</strain>
    </source>
</reference>
<dbReference type="GO" id="GO:0071555">
    <property type="term" value="P:cell wall organization"/>
    <property type="evidence" value="ECO:0007669"/>
    <property type="project" value="UniProtKB-KW"/>
</dbReference>
<dbReference type="InterPro" id="IPR011601">
    <property type="entry name" value="MurB_C"/>
</dbReference>
<keyword evidence="9 16" id="KW-0521">NADP</keyword>
<dbReference type="InterPro" id="IPR036635">
    <property type="entry name" value="MurB_C_sf"/>
</dbReference>
<evidence type="ECO:0000259" key="17">
    <source>
        <dbReference type="PROSITE" id="PS51387"/>
    </source>
</evidence>
<dbReference type="InterPro" id="IPR016169">
    <property type="entry name" value="FAD-bd_PCMH_sub2"/>
</dbReference>
<dbReference type="STRING" id="1123404.SAMN02745784_01286"/>
<evidence type="ECO:0000256" key="14">
    <source>
        <dbReference type="ARBA" id="ARBA00023316"/>
    </source>
</evidence>
<dbReference type="PANTHER" id="PTHR21071">
    <property type="entry name" value="UDP-N-ACETYLENOLPYRUVOYLGLUCOSAMINE REDUCTASE"/>
    <property type="match status" value="1"/>
</dbReference>
<keyword evidence="13 16" id="KW-0131">Cell cycle</keyword>
<keyword evidence="11 16" id="KW-0573">Peptidoglycan synthesis</keyword>
<dbReference type="GO" id="GO:0008762">
    <property type="term" value="F:UDP-N-acetylmuramate dehydrogenase activity"/>
    <property type="evidence" value="ECO:0007669"/>
    <property type="project" value="UniProtKB-UniRule"/>
</dbReference>
<dbReference type="GO" id="GO:0071949">
    <property type="term" value="F:FAD binding"/>
    <property type="evidence" value="ECO:0007669"/>
    <property type="project" value="InterPro"/>
</dbReference>
<keyword evidence="14 16" id="KW-0961">Cell wall biogenesis/degradation</keyword>
<organism evidence="18 19">
    <name type="scientific">Tissierella praeacuta DSM 18095</name>
    <dbReference type="NCBI Taxonomy" id="1123404"/>
    <lineage>
        <taxon>Bacteria</taxon>
        <taxon>Bacillati</taxon>
        <taxon>Bacillota</taxon>
        <taxon>Tissierellia</taxon>
        <taxon>Tissierellales</taxon>
        <taxon>Tissierellaceae</taxon>
        <taxon>Tissierella</taxon>
    </lineage>
</organism>
<keyword evidence="6 16" id="KW-0132">Cell division</keyword>
<dbReference type="Gene3D" id="3.90.78.10">
    <property type="entry name" value="UDP-N-acetylenolpyruvoylglucosamine reductase, C-terminal domain"/>
    <property type="match status" value="1"/>
</dbReference>
<comment type="function">
    <text evidence="2 16">Cell wall formation.</text>
</comment>
<keyword evidence="10 16" id="KW-0133">Cell shape</keyword>
<dbReference type="PROSITE" id="PS51387">
    <property type="entry name" value="FAD_PCMH"/>
    <property type="match status" value="1"/>
</dbReference>
<keyword evidence="12 16" id="KW-0560">Oxidoreductase</keyword>
<dbReference type="GO" id="GO:0051301">
    <property type="term" value="P:cell division"/>
    <property type="evidence" value="ECO:0007669"/>
    <property type="project" value="UniProtKB-KW"/>
</dbReference>
<dbReference type="UniPathway" id="UPA00219"/>
<dbReference type="HAMAP" id="MF_00037">
    <property type="entry name" value="MurB"/>
    <property type="match status" value="1"/>
</dbReference>
<comment type="pathway">
    <text evidence="4 16">Cell wall biogenesis; peptidoglycan biosynthesis.</text>
</comment>
<evidence type="ECO:0000256" key="13">
    <source>
        <dbReference type="ARBA" id="ARBA00023306"/>
    </source>
</evidence>
<evidence type="ECO:0000256" key="3">
    <source>
        <dbReference type="ARBA" id="ARBA00004496"/>
    </source>
</evidence>
<dbReference type="PANTHER" id="PTHR21071:SF4">
    <property type="entry name" value="UDP-N-ACETYLENOLPYRUVOYLGLUCOSAMINE REDUCTASE"/>
    <property type="match status" value="1"/>
</dbReference>
<protein>
    <recommendedName>
        <fullName evidence="16">UDP-N-acetylenolpyruvoylglucosamine reductase</fullName>
        <ecNumber evidence="16">1.3.1.98</ecNumber>
    </recommendedName>
    <alternativeName>
        <fullName evidence="16">UDP-N-acetylmuramate dehydrogenase</fullName>
    </alternativeName>
</protein>
<dbReference type="SUPFAM" id="SSF56176">
    <property type="entry name" value="FAD-binding/transporter-associated domain-like"/>
    <property type="match status" value="1"/>
</dbReference>
<evidence type="ECO:0000256" key="4">
    <source>
        <dbReference type="ARBA" id="ARBA00004752"/>
    </source>
</evidence>
<feature type="active site" evidence="16">
    <location>
        <position position="296"/>
    </location>
</feature>
<evidence type="ECO:0000256" key="12">
    <source>
        <dbReference type="ARBA" id="ARBA00023002"/>
    </source>
</evidence>
<dbReference type="SUPFAM" id="SSF56194">
    <property type="entry name" value="Uridine diphospho-N-Acetylenolpyruvylglucosamine reductase, MurB, C-terminal domain"/>
    <property type="match status" value="1"/>
</dbReference>
<dbReference type="NCBIfam" id="NF010480">
    <property type="entry name" value="PRK13905.1"/>
    <property type="match status" value="1"/>
</dbReference>
<dbReference type="InterPro" id="IPR016167">
    <property type="entry name" value="FAD-bd_PCMH_sub1"/>
</dbReference>
<keyword evidence="7 16" id="KW-0285">Flavoprotein</keyword>
<evidence type="ECO:0000313" key="19">
    <source>
        <dbReference type="Proteomes" id="UP000184114"/>
    </source>
</evidence>
<evidence type="ECO:0000256" key="2">
    <source>
        <dbReference type="ARBA" id="ARBA00003921"/>
    </source>
</evidence>
<evidence type="ECO:0000256" key="10">
    <source>
        <dbReference type="ARBA" id="ARBA00022960"/>
    </source>
</evidence>
<dbReference type="InterPro" id="IPR003170">
    <property type="entry name" value="MurB"/>
</dbReference>
<evidence type="ECO:0000256" key="1">
    <source>
        <dbReference type="ARBA" id="ARBA00001974"/>
    </source>
</evidence>
<comment type="similarity">
    <text evidence="16">Belongs to the MurB family.</text>
</comment>
<dbReference type="Pfam" id="PF02873">
    <property type="entry name" value="MurB_C"/>
    <property type="match status" value="1"/>
</dbReference>
<dbReference type="AlphaFoldDB" id="A0A1M4V0F3"/>
<accession>A0A1M4V0F3</accession>
<evidence type="ECO:0000313" key="18">
    <source>
        <dbReference type="EMBL" id="SHE62446.1"/>
    </source>
</evidence>